<name>A0A7U9KWP0_9ACTN</name>
<evidence type="ECO:0000313" key="1">
    <source>
        <dbReference type="EMBL" id="GCD36196.1"/>
    </source>
</evidence>
<evidence type="ECO:0000313" key="2">
    <source>
        <dbReference type="Proteomes" id="UP000287830"/>
    </source>
</evidence>
<organism evidence="1 2">
    <name type="scientific">Streptomyces chrestomyceticus JCM 4735</name>
    <dbReference type="NCBI Taxonomy" id="1306181"/>
    <lineage>
        <taxon>Bacteria</taxon>
        <taxon>Bacillati</taxon>
        <taxon>Actinomycetota</taxon>
        <taxon>Actinomycetes</taxon>
        <taxon>Kitasatosporales</taxon>
        <taxon>Streptomycetaceae</taxon>
        <taxon>Streptomyces</taxon>
    </lineage>
</organism>
<dbReference type="AlphaFoldDB" id="A0A7U9KWP0"/>
<protein>
    <submittedName>
        <fullName evidence="1">Uncharacterized protein</fullName>
    </submittedName>
</protein>
<gene>
    <name evidence="1" type="ORF">OEIGOIKO_03953</name>
</gene>
<dbReference type="Proteomes" id="UP000287830">
    <property type="component" value="Unassembled WGS sequence"/>
</dbReference>
<sequence length="149" mass="16441">MQWTTLTATAVGTVLGVMATLAADHVRRRHDRSERDHDTLRTALLEYLTALSRAKDAFSRSELAPERVGAGHIAISEHGVYAAQHQLELVAPPSLLDKARRATLSVLDFHDVVVSGRTPDSGEYIHAWRVAGQARAALIEETRVTLRRI</sequence>
<dbReference type="EMBL" id="BHZC01000001">
    <property type="protein sequence ID" value="GCD36196.1"/>
    <property type="molecule type" value="Genomic_DNA"/>
</dbReference>
<dbReference type="OrthoDB" id="4253890at2"/>
<proteinExistence type="predicted"/>
<reference evidence="1 2" key="1">
    <citation type="submission" date="2018-11" db="EMBL/GenBank/DDBJ databases">
        <title>Whole genome sequence of Streptomyces chrestomyceticus NBRC 13444(T).</title>
        <authorList>
            <person name="Komaki H."/>
            <person name="Tamura T."/>
        </authorList>
    </citation>
    <scope>NUCLEOTIDE SEQUENCE [LARGE SCALE GENOMIC DNA]</scope>
    <source>
        <strain evidence="1 2">NBRC 13444</strain>
    </source>
</reference>
<comment type="caution">
    <text evidence="1">The sequence shown here is derived from an EMBL/GenBank/DDBJ whole genome shotgun (WGS) entry which is preliminary data.</text>
</comment>
<accession>A0A7U9KWP0</accession>